<evidence type="ECO:0000313" key="7">
    <source>
        <dbReference type="Proteomes" id="UP000218113"/>
    </source>
</evidence>
<evidence type="ECO:0000256" key="1">
    <source>
        <dbReference type="ARBA" id="ARBA00009677"/>
    </source>
</evidence>
<dbReference type="Proteomes" id="UP000218113">
    <property type="component" value="Unassembled WGS sequence"/>
</dbReference>
<keyword evidence="6" id="KW-0966">Cell projection</keyword>
<dbReference type="InterPro" id="IPR012836">
    <property type="entry name" value="FlgF"/>
</dbReference>
<dbReference type="GO" id="GO:0030694">
    <property type="term" value="C:bacterial-type flagellum basal body, rod"/>
    <property type="evidence" value="ECO:0007669"/>
    <property type="project" value="InterPro"/>
</dbReference>
<comment type="similarity">
    <text evidence="1 2">Belongs to the flagella basal body rod proteins family.</text>
</comment>
<dbReference type="InterPro" id="IPR019776">
    <property type="entry name" value="Flagellar_basal_body_rod_CS"/>
</dbReference>
<evidence type="ECO:0000259" key="3">
    <source>
        <dbReference type="Pfam" id="PF00460"/>
    </source>
</evidence>
<dbReference type="SUPFAM" id="SSF117143">
    <property type="entry name" value="Flagellar hook protein flgE"/>
    <property type="match status" value="1"/>
</dbReference>
<dbReference type="Pfam" id="PF22692">
    <property type="entry name" value="LlgE_F_G_D1"/>
    <property type="match status" value="1"/>
</dbReference>
<reference evidence="7" key="1">
    <citation type="submission" date="2017-08" db="EMBL/GenBank/DDBJ databases">
        <title>A dynamic microbial community with high functional redundancy inhabits the cold, oxic subseafloor aquifer.</title>
        <authorList>
            <person name="Tully B.J."/>
            <person name="Wheat C.G."/>
            <person name="Glazer B.T."/>
            <person name="Huber J.A."/>
        </authorList>
    </citation>
    <scope>NUCLEOTIDE SEQUENCE [LARGE SCALE GENOMIC DNA]</scope>
</reference>
<dbReference type="PANTHER" id="PTHR30435:SF19">
    <property type="entry name" value="FLAGELLAR BASAL-BODY ROD PROTEIN FLGG"/>
    <property type="match status" value="1"/>
</dbReference>
<organism evidence="6 7">
    <name type="scientific">SAR324 cluster bacterium</name>
    <dbReference type="NCBI Taxonomy" id="2024889"/>
    <lineage>
        <taxon>Bacteria</taxon>
        <taxon>Deltaproteobacteria</taxon>
        <taxon>SAR324 cluster</taxon>
    </lineage>
</organism>
<sequence length="256" mass="28520">METIYTLLSALKGQQRQMDSVSNNLANVNTPGFKEDEVLFREYYTKFTGQDLESEEEKFVHHEFLSPQTRGATSFVRTDQVVQKMAMGNFKTTGNDLDLALQSEGFFVVQTPYGARYTRNGQFLRDSQGYLSTSAGHRVLGKNGPILMAGKNIAVGRDGVVLVDDKIIDTIQVVNFEQPGQLNRMGNSYLAPATAEQKPFLIDNFILEQGTIEGSNVNTVKEMVKMIAVNRSYEAAQKALRTTEELDQSSISIARI</sequence>
<dbReference type="InterPro" id="IPR037925">
    <property type="entry name" value="FlgE/F/G-like"/>
</dbReference>
<dbReference type="EMBL" id="NVSR01000010">
    <property type="protein sequence ID" value="PCI29775.1"/>
    <property type="molecule type" value="Genomic_DNA"/>
</dbReference>
<dbReference type="AlphaFoldDB" id="A0A2A4T9G3"/>
<keyword evidence="6" id="KW-0282">Flagellum</keyword>
<evidence type="ECO:0000256" key="2">
    <source>
        <dbReference type="RuleBase" id="RU362116"/>
    </source>
</evidence>
<comment type="caution">
    <text evidence="6">The sequence shown here is derived from an EMBL/GenBank/DDBJ whole genome shotgun (WGS) entry which is preliminary data.</text>
</comment>
<dbReference type="PROSITE" id="PS00588">
    <property type="entry name" value="FLAGELLA_BB_ROD"/>
    <property type="match status" value="1"/>
</dbReference>
<dbReference type="NCBIfam" id="TIGR03506">
    <property type="entry name" value="FlgEFG_subfam"/>
    <property type="match status" value="1"/>
</dbReference>
<evidence type="ECO:0000259" key="5">
    <source>
        <dbReference type="Pfam" id="PF22692"/>
    </source>
</evidence>
<name>A0A2A4T9G3_9DELT</name>
<keyword evidence="6" id="KW-0969">Cilium</keyword>
<protein>
    <submittedName>
        <fullName evidence="6">Flagellar basal-body rod protein FlgF</fullName>
    </submittedName>
</protein>
<dbReference type="InterPro" id="IPR053967">
    <property type="entry name" value="LlgE_F_G-like_D1"/>
</dbReference>
<dbReference type="InterPro" id="IPR001444">
    <property type="entry name" value="Flag_bb_rod_N"/>
</dbReference>
<gene>
    <name evidence="6" type="primary">flgF</name>
    <name evidence="6" type="ORF">COB67_03250</name>
</gene>
<keyword evidence="2" id="KW-0975">Bacterial flagellum</keyword>
<dbReference type="PANTHER" id="PTHR30435">
    <property type="entry name" value="FLAGELLAR PROTEIN"/>
    <property type="match status" value="1"/>
</dbReference>
<feature type="domain" description="Flagellar hook protein FlgE/F/G-like D1" evidence="5">
    <location>
        <begin position="100"/>
        <end position="162"/>
    </location>
</feature>
<dbReference type="Pfam" id="PF06429">
    <property type="entry name" value="Flg_bbr_C"/>
    <property type="match status" value="1"/>
</dbReference>
<feature type="domain" description="Flagellar basal body rod protein N-terminal" evidence="3">
    <location>
        <begin position="4"/>
        <end position="34"/>
    </location>
</feature>
<dbReference type="InterPro" id="IPR020013">
    <property type="entry name" value="Flagellar_FlgE/F/G"/>
</dbReference>
<evidence type="ECO:0000313" key="6">
    <source>
        <dbReference type="EMBL" id="PCI29775.1"/>
    </source>
</evidence>
<proteinExistence type="inferred from homology"/>
<dbReference type="GO" id="GO:0071978">
    <property type="term" value="P:bacterial-type flagellum-dependent swarming motility"/>
    <property type="evidence" value="ECO:0007669"/>
    <property type="project" value="TreeGrafter"/>
</dbReference>
<dbReference type="NCBIfam" id="TIGR02490">
    <property type="entry name" value="flgF"/>
    <property type="match status" value="1"/>
</dbReference>
<accession>A0A2A4T9G3</accession>
<comment type="subcellular location">
    <subcellularLocation>
        <location evidence="2">Bacterial flagellum basal body</location>
    </subcellularLocation>
</comment>
<dbReference type="InterPro" id="IPR010930">
    <property type="entry name" value="Flg_bb/hook_C_dom"/>
</dbReference>
<feature type="domain" description="Flagellar basal-body/hook protein C-terminal" evidence="4">
    <location>
        <begin position="209"/>
        <end position="252"/>
    </location>
</feature>
<dbReference type="Pfam" id="PF00460">
    <property type="entry name" value="Flg_bb_rod"/>
    <property type="match status" value="1"/>
</dbReference>
<evidence type="ECO:0000259" key="4">
    <source>
        <dbReference type="Pfam" id="PF06429"/>
    </source>
</evidence>